<comment type="caution">
    <text evidence="1">The sequence shown here is derived from an EMBL/GenBank/DDBJ whole genome shotgun (WGS) entry which is preliminary data.</text>
</comment>
<dbReference type="EMBL" id="NWVC01000015">
    <property type="protein sequence ID" value="PCG13024.1"/>
    <property type="molecule type" value="Genomic_DNA"/>
</dbReference>
<keyword evidence="2" id="KW-1185">Reference proteome</keyword>
<evidence type="ECO:0008006" key="3">
    <source>
        <dbReference type="Google" id="ProtNLM"/>
    </source>
</evidence>
<dbReference type="AlphaFoldDB" id="A0A2A4I4Q2"/>
<evidence type="ECO:0000313" key="2">
    <source>
        <dbReference type="Proteomes" id="UP000218323"/>
    </source>
</evidence>
<reference evidence="1 2" key="1">
    <citation type="submission" date="2017-09" db="EMBL/GenBank/DDBJ databases">
        <title>Sphingomonas adhaesiva DSM 7418, whole genome shotgun sequence.</title>
        <authorList>
            <person name="Feng G."/>
            <person name="Zhu H."/>
        </authorList>
    </citation>
    <scope>NUCLEOTIDE SEQUENCE [LARGE SCALE GENOMIC DNA]</scope>
    <source>
        <strain evidence="1 2">DSM 7418</strain>
    </source>
</reference>
<evidence type="ECO:0000313" key="1">
    <source>
        <dbReference type="EMBL" id="PCG13024.1"/>
    </source>
</evidence>
<gene>
    <name evidence="1" type="ORF">COA07_16875</name>
</gene>
<organism evidence="1 2">
    <name type="scientific">Sphingomonas adhaesiva</name>
    <dbReference type="NCBI Taxonomy" id="28212"/>
    <lineage>
        <taxon>Bacteria</taxon>
        <taxon>Pseudomonadati</taxon>
        <taxon>Pseudomonadota</taxon>
        <taxon>Alphaproteobacteria</taxon>
        <taxon>Sphingomonadales</taxon>
        <taxon>Sphingomonadaceae</taxon>
        <taxon>Sphingomonas</taxon>
    </lineage>
</organism>
<protein>
    <recommendedName>
        <fullName evidence="3">Restriction endonuclease</fullName>
    </recommendedName>
</protein>
<dbReference type="RefSeq" id="WP_066707220.1">
    <property type="nucleotide sequence ID" value="NZ_NWVC01000015.1"/>
</dbReference>
<dbReference type="Proteomes" id="UP000218323">
    <property type="component" value="Unassembled WGS sequence"/>
</dbReference>
<accession>A0A2A4I4Q2</accession>
<sequence>MSAAVAVAIGAELRRRGCKEARPAEPGEVGGSGAERRMAGGIGAKKVDVTWATEASGLLLGISIKTINFRDTKTKNFQKNLTNRRGDMLIEAVTLHRRFPYAVLAGLFFLDAGAGTDHVRADDGAPRRRSTFVNAHQRLKLFTGRADPHDRDEQFERFYLILVEASPTASSVRAFRVGDPETEVPMHDLLNELMTLVAERNPDFYEFDDVTGQLGRAS</sequence>
<proteinExistence type="predicted"/>
<name>A0A2A4I4Q2_9SPHN</name>